<keyword evidence="2" id="KW-1185">Reference proteome</keyword>
<evidence type="ECO:0008006" key="3">
    <source>
        <dbReference type="Google" id="ProtNLM"/>
    </source>
</evidence>
<dbReference type="RefSeq" id="WP_093738869.1">
    <property type="nucleotide sequence ID" value="NZ_FNBP01000001.1"/>
</dbReference>
<dbReference type="EMBL" id="FNBP01000001">
    <property type="protein sequence ID" value="SDF18234.1"/>
    <property type="molecule type" value="Genomic_DNA"/>
</dbReference>
<dbReference type="OrthoDB" id="6713140at2"/>
<name>A0A1G7J0A1_9RHOB</name>
<evidence type="ECO:0000313" key="1">
    <source>
        <dbReference type="EMBL" id="SDF18234.1"/>
    </source>
</evidence>
<accession>A0A1G7J0A1</accession>
<sequence length="300" mass="34092">MQDRARVDIYLEPALRESAEAGAHNFIGKVAHVLENARFRVAFCDSGGPVRDTEGYALSHMAPAPTARGLVFRRCYHYPFWQIEARPERWLWDVAQAQFDPAQVQAKAAAQFYRFWQKRLFGEAPQQARCDGPIYVPLQGRLLQRRSFQCCTPMEMLEHTLDHGDRPVVAALHPKEDYTAQEQATLKTLAARHSRLQITMGEMERHLANCAYVMTMNSAAAFSGYFFGKPALFFGDIDFHHIGVKADLSDLAGSFAAVAQAKPDYAAYLYWFWQENCINAGRPEAEEKIAARLRRFGWPV</sequence>
<reference evidence="2" key="1">
    <citation type="submission" date="2016-10" db="EMBL/GenBank/DDBJ databases">
        <authorList>
            <person name="Varghese N."/>
            <person name="Submissions S."/>
        </authorList>
    </citation>
    <scope>NUCLEOTIDE SEQUENCE [LARGE SCALE GENOMIC DNA]</scope>
    <source>
        <strain evidence="2">DSM 16477</strain>
    </source>
</reference>
<dbReference type="AlphaFoldDB" id="A0A1G7J0A1"/>
<proteinExistence type="predicted"/>
<evidence type="ECO:0000313" key="2">
    <source>
        <dbReference type="Proteomes" id="UP000199399"/>
    </source>
</evidence>
<gene>
    <name evidence="1" type="ORF">SAMN04489759_101533</name>
</gene>
<dbReference type="Proteomes" id="UP000199399">
    <property type="component" value="Unassembled WGS sequence"/>
</dbReference>
<dbReference type="STRING" id="218672.SAMN04489759_101533"/>
<protein>
    <recommendedName>
        <fullName evidence="3">Capsular polysaccharide biosynthesis protein</fullName>
    </recommendedName>
</protein>
<organism evidence="1 2">
    <name type="scientific">Sulfitobacter delicatus</name>
    <dbReference type="NCBI Taxonomy" id="218672"/>
    <lineage>
        <taxon>Bacteria</taxon>
        <taxon>Pseudomonadati</taxon>
        <taxon>Pseudomonadota</taxon>
        <taxon>Alphaproteobacteria</taxon>
        <taxon>Rhodobacterales</taxon>
        <taxon>Roseobacteraceae</taxon>
        <taxon>Sulfitobacter</taxon>
    </lineage>
</organism>